<proteinExistence type="predicted"/>
<name>A0A540X2R7_9BACT</name>
<keyword evidence="2" id="KW-1185">Reference proteome</keyword>
<sequence length="395" mass="43826">MRHLLMGLACAITSAGCALEPESPVFLSGTVLESDGSPWRGAPLTLMRPRRLDGPQPIPGQAPNGRLTLAYEPWAQVTPDAQGLFLHELTARDTGADRLERPSPWSSLSTFQLHLPPLDGARDFLAIHFMLDVDLPPLRRWDSQLRASEDAGGVRLTWVDVPPLADIPEHGYFVQARGESGVVWSQETRSGEAWLGPEMLEDFAPPLAFVQARAEGGRDWFLSVLEYVDVHEAPPVPLPFTGRIPFSRGQPCETDDGVVDPCPFTDGKLESVKVPTPMYGSLEQVLIIRLREPVHPRRVLVRGHNSTFMEEVLHVEGSLEGGAWQPLGQDTLILALDTPPHTDDRNTQVAFERDVDAPLREDTPLVDRVRIYTAKPSSNPPMRGYFHQLREVSVF</sequence>
<dbReference type="RefSeq" id="WP_141642795.1">
    <property type="nucleotide sequence ID" value="NZ_VIFM01000041.1"/>
</dbReference>
<organism evidence="1 2">
    <name type="scientific">Myxococcus llanfairpwllgwyngyllgogerychwyrndrobwllllantysiliogogogochensis</name>
    <dbReference type="NCBI Taxonomy" id="2590453"/>
    <lineage>
        <taxon>Bacteria</taxon>
        <taxon>Pseudomonadati</taxon>
        <taxon>Myxococcota</taxon>
        <taxon>Myxococcia</taxon>
        <taxon>Myxococcales</taxon>
        <taxon>Cystobacterineae</taxon>
        <taxon>Myxococcaceae</taxon>
        <taxon>Myxococcus</taxon>
    </lineage>
</organism>
<dbReference type="Proteomes" id="UP000315369">
    <property type="component" value="Unassembled WGS sequence"/>
</dbReference>
<dbReference type="EMBL" id="VIFM01000041">
    <property type="protein sequence ID" value="TQF15548.1"/>
    <property type="molecule type" value="Genomic_DNA"/>
</dbReference>
<reference evidence="1 2" key="1">
    <citation type="submission" date="2019-06" db="EMBL/GenBank/DDBJ databases">
        <authorList>
            <person name="Livingstone P."/>
            <person name="Whitworth D."/>
        </authorList>
    </citation>
    <scope>NUCLEOTIDE SEQUENCE [LARGE SCALE GENOMIC DNA]</scope>
    <source>
        <strain evidence="1 2">AM401</strain>
    </source>
</reference>
<evidence type="ECO:0008006" key="3">
    <source>
        <dbReference type="Google" id="ProtNLM"/>
    </source>
</evidence>
<evidence type="ECO:0000313" key="2">
    <source>
        <dbReference type="Proteomes" id="UP000315369"/>
    </source>
</evidence>
<gene>
    <name evidence="1" type="ORF">FJV41_13100</name>
</gene>
<evidence type="ECO:0000313" key="1">
    <source>
        <dbReference type="EMBL" id="TQF15548.1"/>
    </source>
</evidence>
<comment type="caution">
    <text evidence="1">The sequence shown here is derived from an EMBL/GenBank/DDBJ whole genome shotgun (WGS) entry which is preliminary data.</text>
</comment>
<protein>
    <recommendedName>
        <fullName evidence="3">Lipoprotein</fullName>
    </recommendedName>
</protein>
<dbReference type="PROSITE" id="PS51257">
    <property type="entry name" value="PROKAR_LIPOPROTEIN"/>
    <property type="match status" value="1"/>
</dbReference>
<accession>A0A540X2R7</accession>
<dbReference type="OrthoDB" id="5382034at2"/>
<dbReference type="AlphaFoldDB" id="A0A540X2R7"/>